<dbReference type="Pfam" id="PF08479">
    <property type="entry name" value="POTRA_2"/>
    <property type="match status" value="1"/>
</dbReference>
<evidence type="ECO:0000256" key="4">
    <source>
        <dbReference type="SAM" id="SignalP"/>
    </source>
</evidence>
<keyword evidence="2" id="KW-0812">Transmembrane</keyword>
<evidence type="ECO:0000313" key="8">
    <source>
        <dbReference type="EMBL" id="RKT49888.1"/>
    </source>
</evidence>
<protein>
    <submittedName>
        <fullName evidence="8">Hemolysin activation/secretion protein</fullName>
    </submittedName>
</protein>
<evidence type="ECO:0000313" key="9">
    <source>
        <dbReference type="Proteomes" id="UP000270626"/>
    </source>
</evidence>
<dbReference type="InterPro" id="IPR035251">
    <property type="entry name" value="ShlB_POTRA"/>
</dbReference>
<dbReference type="InterPro" id="IPR027282">
    <property type="entry name" value="TPS"/>
</dbReference>
<keyword evidence="4" id="KW-0732">Signal</keyword>
<evidence type="ECO:0000256" key="3">
    <source>
        <dbReference type="ARBA" id="ARBA00023237"/>
    </source>
</evidence>
<reference evidence="8 9" key="1">
    <citation type="submission" date="2018-10" db="EMBL/GenBank/DDBJ databases">
        <title>Genomic Encyclopedia of Type Strains, Phase IV (KMG-IV): sequencing the most valuable type-strain genomes for metagenomic binning, comparative biology and taxonomic classification.</title>
        <authorList>
            <person name="Goeker M."/>
        </authorList>
    </citation>
    <scope>NUCLEOTIDE SEQUENCE [LARGE SCALE GENOMIC DNA]</scope>
    <source>
        <strain evidence="8 9">DSM 23841</strain>
    </source>
</reference>
<evidence type="ECO:0000259" key="5">
    <source>
        <dbReference type="Pfam" id="PF03865"/>
    </source>
</evidence>
<dbReference type="OrthoDB" id="290122at2"/>
<comment type="caution">
    <text evidence="8">The sequence shown here is derived from an EMBL/GenBank/DDBJ whole genome shotgun (WGS) entry which is preliminary data.</text>
</comment>
<keyword evidence="9" id="KW-1185">Reference proteome</keyword>
<evidence type="ECO:0000259" key="7">
    <source>
        <dbReference type="Pfam" id="PF17287"/>
    </source>
</evidence>
<keyword evidence="1" id="KW-0472">Membrane</keyword>
<accession>A0A495VQ43</accession>
<dbReference type="Gene3D" id="3.10.20.310">
    <property type="entry name" value="membrane protein fhac"/>
    <property type="match status" value="1"/>
</dbReference>
<dbReference type="Proteomes" id="UP000270626">
    <property type="component" value="Unassembled WGS sequence"/>
</dbReference>
<dbReference type="GO" id="GO:0046819">
    <property type="term" value="P:protein secretion by the type V secretion system"/>
    <property type="evidence" value="ECO:0007669"/>
    <property type="project" value="TreeGrafter"/>
</dbReference>
<proteinExistence type="predicted"/>
<dbReference type="AlphaFoldDB" id="A0A495VQ43"/>
<dbReference type="PIRSF" id="PIRSF029745">
    <property type="entry name" value="FhaC"/>
    <property type="match status" value="1"/>
</dbReference>
<feature type="chain" id="PRO_5019857080" evidence="4">
    <location>
        <begin position="20"/>
        <end position="567"/>
    </location>
</feature>
<dbReference type="InterPro" id="IPR051544">
    <property type="entry name" value="TPS_OM_transporter"/>
</dbReference>
<feature type="domain" description="Polypeptide-transport-associated ShlB-type" evidence="6">
    <location>
        <begin position="79"/>
        <end position="152"/>
    </location>
</feature>
<dbReference type="GO" id="GO:0008320">
    <property type="term" value="F:protein transmembrane transporter activity"/>
    <property type="evidence" value="ECO:0007669"/>
    <property type="project" value="TreeGrafter"/>
</dbReference>
<dbReference type="PANTHER" id="PTHR34597:SF3">
    <property type="entry name" value="OUTER MEMBRANE TRANSPORTER CDIB"/>
    <property type="match status" value="1"/>
</dbReference>
<evidence type="ECO:0000256" key="1">
    <source>
        <dbReference type="ARBA" id="ARBA00022452"/>
    </source>
</evidence>
<feature type="signal peptide" evidence="4">
    <location>
        <begin position="1"/>
        <end position="19"/>
    </location>
</feature>
<evidence type="ECO:0000259" key="6">
    <source>
        <dbReference type="Pfam" id="PF08479"/>
    </source>
</evidence>
<dbReference type="Gene3D" id="2.40.160.50">
    <property type="entry name" value="membrane protein fhac: a member of the omp85/tpsb transporter family"/>
    <property type="match status" value="1"/>
</dbReference>
<evidence type="ECO:0000256" key="2">
    <source>
        <dbReference type="ARBA" id="ARBA00022692"/>
    </source>
</evidence>
<dbReference type="GO" id="GO:0098046">
    <property type="term" value="C:type V protein secretion system complex"/>
    <property type="evidence" value="ECO:0007669"/>
    <property type="project" value="TreeGrafter"/>
</dbReference>
<dbReference type="InterPro" id="IPR005565">
    <property type="entry name" value="Hemolysn_activator_HlyB_C"/>
</dbReference>
<gene>
    <name evidence="8" type="ORF">DFR40_3030</name>
</gene>
<name>A0A495VQ43_9RHOO</name>
<keyword evidence="3" id="KW-0998">Cell outer membrane</keyword>
<dbReference type="Pfam" id="PF17287">
    <property type="entry name" value="POTRA_3"/>
    <property type="match status" value="1"/>
</dbReference>
<dbReference type="InterPro" id="IPR013686">
    <property type="entry name" value="Polypept-transport_assoc_ShlB"/>
</dbReference>
<dbReference type="PANTHER" id="PTHR34597">
    <property type="entry name" value="SLR1661 PROTEIN"/>
    <property type="match status" value="1"/>
</dbReference>
<dbReference type="RefSeq" id="WP_121459307.1">
    <property type="nucleotide sequence ID" value="NZ_RBXP01000019.1"/>
</dbReference>
<organism evidence="8 9">
    <name type="scientific">Azonexus fungiphilus</name>
    <dbReference type="NCBI Taxonomy" id="146940"/>
    <lineage>
        <taxon>Bacteria</taxon>
        <taxon>Pseudomonadati</taxon>
        <taxon>Pseudomonadota</taxon>
        <taxon>Betaproteobacteria</taxon>
        <taxon>Rhodocyclales</taxon>
        <taxon>Azonexaceae</taxon>
        <taxon>Azonexus</taxon>
    </lineage>
</organism>
<dbReference type="EMBL" id="RBXP01000019">
    <property type="protein sequence ID" value="RKT49888.1"/>
    <property type="molecule type" value="Genomic_DNA"/>
</dbReference>
<keyword evidence="1" id="KW-1134">Transmembrane beta strand</keyword>
<sequence length="567" mass="62257">MARRSLVWLLAVPALAAHAQTPADIDAAGRQADFVQRQLQERLQEEIERARKAVPAVGGADLRQAPQPAVSPGGACRQIDELVIDGGERLRQRTVRDLSARFVGRCLGVAEIEQILAGITADYIEQGYITTRAYLPAQDLGSGRLSIVVVEGVIESYQLEGEDARKIFVPGAFPGAPGDRLNLRDLEQGIDQINRLAANQATMEVRPGSKSGQSIVVVRNRRSLPAHLFMGYDNMGSESTGKHAYALTATIDSPLGLNERWMVTRRRSQPNDGEHNSGSDAFDFWVPVGNWSLGVNVSRSTYVNVLQLASGNKMHTNGETRTQSLTVDRLAYRDQASKLTVFVRVSLQDARNYMMRQLLEVNSRKLATAEFGANGFLLAGGGVINAQLVYARGLRTLGALEDPDDIDPDAPRAQFKKINLDLGYSRALAIGELSLNWSSQLSYQYARRPLYGSQQIQIGGIGSVRGFMRNSIAGDRGYYWRNELAWPWQAAFAGESWRGRLYAAYDTGSVRGIASGTAHGQLAGATVGLSAQWRGAAWELYNSRPVDVPVAWKKEAPQTWFRVSYAF</sequence>
<feature type="domain" description="Haemolysin activator HlyB C-terminal" evidence="5">
    <location>
        <begin position="212"/>
        <end position="530"/>
    </location>
</feature>
<feature type="domain" description="ShlB POTRA" evidence="7">
    <location>
        <begin position="154"/>
        <end position="207"/>
    </location>
</feature>
<dbReference type="Pfam" id="PF03865">
    <property type="entry name" value="ShlB"/>
    <property type="match status" value="1"/>
</dbReference>